<dbReference type="OrthoDB" id="838701at2"/>
<dbReference type="Proteomes" id="UP000004478">
    <property type="component" value="Unassembled WGS sequence"/>
</dbReference>
<reference evidence="2 3" key="1">
    <citation type="journal article" date="2012" name="J. Bacteriol.">
        <title>Draft Genome Sequence of Cecembia lonarensis Strain LW9T, Isolated from Lonar Lake, a Haloalkaline Lake in India.</title>
        <authorList>
            <person name="Shivaji S."/>
            <person name="Ara S."/>
            <person name="Singh A."/>
            <person name="Pinnaka A.K."/>
        </authorList>
    </citation>
    <scope>NUCLEOTIDE SEQUENCE [LARGE SCALE GENOMIC DNA]</scope>
    <source>
        <strain evidence="2 3">LW9</strain>
    </source>
</reference>
<evidence type="ECO:0000313" key="2">
    <source>
        <dbReference type="EMBL" id="EKB49868.1"/>
    </source>
</evidence>
<feature type="signal peptide" evidence="1">
    <location>
        <begin position="1"/>
        <end position="19"/>
    </location>
</feature>
<dbReference type="Gene3D" id="3.30.70.2970">
    <property type="entry name" value="Protein of unknown function (DUF541), domain 2"/>
    <property type="match status" value="1"/>
</dbReference>
<dbReference type="Gene3D" id="3.30.110.170">
    <property type="entry name" value="Protein of unknown function (DUF541), domain 1"/>
    <property type="match status" value="1"/>
</dbReference>
<keyword evidence="1" id="KW-0732">Signal</keyword>
<feature type="chain" id="PRO_5003850490" evidence="1">
    <location>
        <begin position="20"/>
        <end position="234"/>
    </location>
</feature>
<sequence length="234" mass="26239">MKNTILVLLFSLVFMAVSAQQIPLIEVEGISEVSVMPDEALIQVSLSEKAMTVAEATDRLNKKTKAIEDALKKSGVKTYQFFVDNYYVNVNRIYSRGASRDSGYVATQSVRVKVSDVGMDLIKVTETIHQTGNPSFNLSLQVSDLLTKQTQQQLLELAIEDAIKKAHIIAKSIGVQDIQVQKVVYTSPSNTFYPIMREARVSMASDMAPREEPIFRPEERKLNDKVVVTFTFDR</sequence>
<keyword evidence="3" id="KW-1185">Reference proteome</keyword>
<name>K1LHY0_CECL9</name>
<dbReference type="GO" id="GO:0006974">
    <property type="term" value="P:DNA damage response"/>
    <property type="evidence" value="ECO:0007669"/>
    <property type="project" value="TreeGrafter"/>
</dbReference>
<dbReference type="PANTHER" id="PTHR34387">
    <property type="entry name" value="SLR1258 PROTEIN"/>
    <property type="match status" value="1"/>
</dbReference>
<dbReference type="Pfam" id="PF04402">
    <property type="entry name" value="SIMPL"/>
    <property type="match status" value="1"/>
</dbReference>
<evidence type="ECO:0000256" key="1">
    <source>
        <dbReference type="SAM" id="SignalP"/>
    </source>
</evidence>
<comment type="caution">
    <text evidence="2">The sequence shown here is derived from an EMBL/GenBank/DDBJ whole genome shotgun (WGS) entry which is preliminary data.</text>
</comment>
<protein>
    <submittedName>
        <fullName evidence="2">Oxidative stress defense protein</fullName>
    </submittedName>
</protein>
<evidence type="ECO:0000313" key="3">
    <source>
        <dbReference type="Proteomes" id="UP000004478"/>
    </source>
</evidence>
<dbReference type="PANTHER" id="PTHR34387:SF2">
    <property type="entry name" value="SLR1258 PROTEIN"/>
    <property type="match status" value="1"/>
</dbReference>
<dbReference type="InterPro" id="IPR052022">
    <property type="entry name" value="26kDa_periplasmic_antigen"/>
</dbReference>
<gene>
    <name evidence="2" type="ORF">B879_01532</name>
</gene>
<accession>K1LHY0</accession>
<dbReference type="RefSeq" id="WP_009184567.1">
    <property type="nucleotide sequence ID" value="NZ_AMGM01000017.1"/>
</dbReference>
<dbReference type="EMBL" id="AMGM01000017">
    <property type="protein sequence ID" value="EKB49868.1"/>
    <property type="molecule type" value="Genomic_DNA"/>
</dbReference>
<dbReference type="AlphaFoldDB" id="K1LHY0"/>
<proteinExistence type="predicted"/>
<dbReference type="InterPro" id="IPR007497">
    <property type="entry name" value="SIMPL/DUF541"/>
</dbReference>
<organism evidence="2 3">
    <name type="scientific">Cecembia lonarensis (strain CCUG 58316 / KCTC 22772 / LW9)</name>
    <dbReference type="NCBI Taxonomy" id="1225176"/>
    <lineage>
        <taxon>Bacteria</taxon>
        <taxon>Pseudomonadati</taxon>
        <taxon>Bacteroidota</taxon>
        <taxon>Cytophagia</taxon>
        <taxon>Cytophagales</taxon>
        <taxon>Cyclobacteriaceae</taxon>
        <taxon>Cecembia</taxon>
    </lineage>
</organism>